<dbReference type="PANTHER" id="PTHR18919">
    <property type="entry name" value="ACETYL-COA C-ACYLTRANSFERASE"/>
    <property type="match status" value="1"/>
</dbReference>
<feature type="non-terminal residue" evidence="6">
    <location>
        <position position="84"/>
    </location>
</feature>
<evidence type="ECO:0000256" key="1">
    <source>
        <dbReference type="ARBA" id="ARBA00005005"/>
    </source>
</evidence>
<reference evidence="6" key="1">
    <citation type="submission" date="2017-12" db="EMBL/GenBank/DDBJ databases">
        <title>High-resolution comparative analysis of great ape genomes.</title>
        <authorList>
            <person name="Pollen A."/>
            <person name="Hastie A."/>
            <person name="Hormozdiari F."/>
            <person name="Dougherty M."/>
            <person name="Liu R."/>
            <person name="Chaisson M."/>
            <person name="Hoppe E."/>
            <person name="Hill C."/>
            <person name="Pang A."/>
            <person name="Hillier L."/>
            <person name="Baker C."/>
            <person name="Armstrong J."/>
            <person name="Shendure J."/>
            <person name="Paten B."/>
            <person name="Wilson R."/>
            <person name="Chao H."/>
            <person name="Schneider V."/>
            <person name="Ventura M."/>
            <person name="Kronenberg Z."/>
            <person name="Murali S."/>
            <person name="Gordon D."/>
            <person name="Cantsilieris S."/>
            <person name="Munson K."/>
            <person name="Nelson B."/>
            <person name="Raja A."/>
            <person name="Underwood J."/>
            <person name="Diekhans M."/>
            <person name="Fiddes I."/>
            <person name="Haussler D."/>
            <person name="Eichler E."/>
        </authorList>
    </citation>
    <scope>NUCLEOTIDE SEQUENCE [LARGE SCALE GENOMIC DNA]</scope>
    <source>
        <strain evidence="6">Susie</strain>
    </source>
</reference>
<gene>
    <name evidence="6" type="ORF">CR201_G0028365</name>
</gene>
<keyword evidence="3" id="KW-0808">Transferase</keyword>
<dbReference type="SUPFAM" id="SSF53901">
    <property type="entry name" value="Thiolase-like"/>
    <property type="match status" value="1"/>
</dbReference>
<evidence type="ECO:0000256" key="2">
    <source>
        <dbReference type="ARBA" id="ARBA00010982"/>
    </source>
</evidence>
<evidence type="ECO:0000256" key="3">
    <source>
        <dbReference type="ARBA" id="ARBA00022679"/>
    </source>
</evidence>
<dbReference type="Pfam" id="PF00108">
    <property type="entry name" value="Thiolase_N"/>
    <property type="match status" value="1"/>
</dbReference>
<dbReference type="GO" id="GO:0005739">
    <property type="term" value="C:mitochondrion"/>
    <property type="evidence" value="ECO:0007669"/>
    <property type="project" value="TreeGrafter"/>
</dbReference>
<dbReference type="InterPro" id="IPR020616">
    <property type="entry name" value="Thiolase_N"/>
</dbReference>
<feature type="domain" description="Thiolase N-terminal" evidence="5">
    <location>
        <begin position="1"/>
        <end position="83"/>
    </location>
</feature>
<accession>A0A2J8UEE7</accession>
<comment type="pathway">
    <text evidence="1">Lipid metabolism; fatty acid beta-oxidation.</text>
</comment>
<comment type="similarity">
    <text evidence="2">Belongs to the thiolase-like superfamily. Thiolase family.</text>
</comment>
<organism evidence="6">
    <name type="scientific">Pongo abelii</name>
    <name type="common">Sumatran orangutan</name>
    <name type="synonym">Pongo pygmaeus abelii</name>
    <dbReference type="NCBI Taxonomy" id="9601"/>
    <lineage>
        <taxon>Eukaryota</taxon>
        <taxon>Metazoa</taxon>
        <taxon>Chordata</taxon>
        <taxon>Craniata</taxon>
        <taxon>Vertebrata</taxon>
        <taxon>Euteleostomi</taxon>
        <taxon>Mammalia</taxon>
        <taxon>Eutheria</taxon>
        <taxon>Euarchontoglires</taxon>
        <taxon>Primates</taxon>
        <taxon>Haplorrhini</taxon>
        <taxon>Catarrhini</taxon>
        <taxon>Hominidae</taxon>
        <taxon>Pongo</taxon>
    </lineage>
</organism>
<proteinExistence type="inferred from homology"/>
<sequence length="84" mass="8917">MGNVLQSSSDAIYLARHVGLRVGIPKETPALTINRLCGSGFQSIVNGCQEICVKEAEVVLCGGTESMSQAPYCVRTVRFGTKLG</sequence>
<protein>
    <submittedName>
        <fullName evidence="6">ACAA2 isoform 6</fullName>
    </submittedName>
</protein>
<dbReference type="PROSITE" id="PS00098">
    <property type="entry name" value="THIOLASE_1"/>
    <property type="match status" value="1"/>
</dbReference>
<evidence type="ECO:0000313" key="6">
    <source>
        <dbReference type="EMBL" id="PNJ43640.1"/>
    </source>
</evidence>
<dbReference type="InterPro" id="IPR016039">
    <property type="entry name" value="Thiolase-like"/>
</dbReference>
<dbReference type="InterPro" id="IPR020615">
    <property type="entry name" value="Thiolase_acyl_enz_int_AS"/>
</dbReference>
<dbReference type="EMBL" id="NDHI03003460">
    <property type="protein sequence ID" value="PNJ43640.1"/>
    <property type="molecule type" value="Genomic_DNA"/>
</dbReference>
<name>A0A2J8UEE7_PONAB</name>
<comment type="caution">
    <text evidence="6">The sequence shown here is derived from an EMBL/GenBank/DDBJ whole genome shotgun (WGS) entry which is preliminary data.</text>
</comment>
<dbReference type="PANTHER" id="PTHR18919:SF107">
    <property type="entry name" value="ACETYL-COA ACETYLTRANSFERASE, CYTOSOLIC"/>
    <property type="match status" value="1"/>
</dbReference>
<dbReference type="Gene3D" id="3.40.47.10">
    <property type="match status" value="1"/>
</dbReference>
<evidence type="ECO:0000256" key="4">
    <source>
        <dbReference type="ARBA" id="ARBA00023315"/>
    </source>
</evidence>
<dbReference type="AlphaFoldDB" id="A0A2J8UEE7"/>
<dbReference type="GO" id="GO:0003985">
    <property type="term" value="F:acetyl-CoA C-acetyltransferase activity"/>
    <property type="evidence" value="ECO:0007669"/>
    <property type="project" value="TreeGrafter"/>
</dbReference>
<evidence type="ECO:0000259" key="5">
    <source>
        <dbReference type="Pfam" id="PF00108"/>
    </source>
</evidence>
<dbReference type="GO" id="GO:0006635">
    <property type="term" value="P:fatty acid beta-oxidation"/>
    <property type="evidence" value="ECO:0007669"/>
    <property type="project" value="TreeGrafter"/>
</dbReference>
<keyword evidence="4" id="KW-0012">Acyltransferase</keyword>